<sequence>MARHVSESSLSVGRRRNDESLSLRGSSRKQRRTSLSLSVAVAEEVRFFVAVAVVDGALYRWLSSTATELSLMALSDSLR</sequence>
<protein>
    <submittedName>
        <fullName evidence="2">Uncharacterized protein</fullName>
    </submittedName>
</protein>
<dbReference type="EMBL" id="QGKX02001621">
    <property type="protein sequence ID" value="KAF3502489.1"/>
    <property type="molecule type" value="Genomic_DNA"/>
</dbReference>
<reference evidence="2" key="1">
    <citation type="submission" date="2019-12" db="EMBL/GenBank/DDBJ databases">
        <title>Genome sequencing and annotation of Brassica cretica.</title>
        <authorList>
            <person name="Studholme D.J."/>
            <person name="Sarris P."/>
        </authorList>
    </citation>
    <scope>NUCLEOTIDE SEQUENCE</scope>
    <source>
        <strain evidence="2">PFS-109/04</strain>
        <tissue evidence="2">Leaf</tissue>
    </source>
</reference>
<dbReference type="Proteomes" id="UP000712600">
    <property type="component" value="Unassembled WGS sequence"/>
</dbReference>
<organism evidence="2 3">
    <name type="scientific">Brassica cretica</name>
    <name type="common">Mustard</name>
    <dbReference type="NCBI Taxonomy" id="69181"/>
    <lineage>
        <taxon>Eukaryota</taxon>
        <taxon>Viridiplantae</taxon>
        <taxon>Streptophyta</taxon>
        <taxon>Embryophyta</taxon>
        <taxon>Tracheophyta</taxon>
        <taxon>Spermatophyta</taxon>
        <taxon>Magnoliopsida</taxon>
        <taxon>eudicotyledons</taxon>
        <taxon>Gunneridae</taxon>
        <taxon>Pentapetalae</taxon>
        <taxon>rosids</taxon>
        <taxon>malvids</taxon>
        <taxon>Brassicales</taxon>
        <taxon>Brassicaceae</taxon>
        <taxon>Brassiceae</taxon>
        <taxon>Brassica</taxon>
    </lineage>
</organism>
<proteinExistence type="predicted"/>
<gene>
    <name evidence="2" type="ORF">F2Q69_00040281</name>
</gene>
<evidence type="ECO:0000313" key="2">
    <source>
        <dbReference type="EMBL" id="KAF3502489.1"/>
    </source>
</evidence>
<name>A0A8S9NN35_BRACR</name>
<dbReference type="AlphaFoldDB" id="A0A8S9NN35"/>
<evidence type="ECO:0000313" key="3">
    <source>
        <dbReference type="Proteomes" id="UP000712600"/>
    </source>
</evidence>
<evidence type="ECO:0000256" key="1">
    <source>
        <dbReference type="SAM" id="MobiDB-lite"/>
    </source>
</evidence>
<accession>A0A8S9NN35</accession>
<feature type="region of interest" description="Disordered" evidence="1">
    <location>
        <begin position="1"/>
        <end position="33"/>
    </location>
</feature>
<comment type="caution">
    <text evidence="2">The sequence shown here is derived from an EMBL/GenBank/DDBJ whole genome shotgun (WGS) entry which is preliminary data.</text>
</comment>